<dbReference type="AlphaFoldDB" id="A0A8T8XFU6"/>
<evidence type="ECO:0000313" key="3">
    <source>
        <dbReference type="Proteomes" id="UP000249497"/>
    </source>
</evidence>
<evidence type="ECO:0000313" key="2">
    <source>
        <dbReference type="EMBL" id="RAH86940.1"/>
    </source>
</evidence>
<protein>
    <submittedName>
        <fullName evidence="2">Uncharacterized protein</fullName>
    </submittedName>
</protein>
<gene>
    <name evidence="2" type="ORF">BO86DRAFT_384928</name>
</gene>
<keyword evidence="1" id="KW-1133">Transmembrane helix</keyword>
<keyword evidence="1" id="KW-0472">Membrane</keyword>
<feature type="transmembrane region" description="Helical" evidence="1">
    <location>
        <begin position="42"/>
        <end position="61"/>
    </location>
</feature>
<organism evidence="2 3">
    <name type="scientific">Aspergillus japonicus CBS 114.51</name>
    <dbReference type="NCBI Taxonomy" id="1448312"/>
    <lineage>
        <taxon>Eukaryota</taxon>
        <taxon>Fungi</taxon>
        <taxon>Dikarya</taxon>
        <taxon>Ascomycota</taxon>
        <taxon>Pezizomycotina</taxon>
        <taxon>Eurotiomycetes</taxon>
        <taxon>Eurotiomycetidae</taxon>
        <taxon>Eurotiales</taxon>
        <taxon>Aspergillaceae</taxon>
        <taxon>Aspergillus</taxon>
        <taxon>Aspergillus subgen. Circumdati</taxon>
    </lineage>
</organism>
<keyword evidence="3" id="KW-1185">Reference proteome</keyword>
<name>A0A8T8XFU6_ASPJA</name>
<reference evidence="2 3" key="1">
    <citation type="submission" date="2018-02" db="EMBL/GenBank/DDBJ databases">
        <title>The genomes of Aspergillus section Nigri reveals drivers in fungal speciation.</title>
        <authorList>
            <consortium name="DOE Joint Genome Institute"/>
            <person name="Vesth T.C."/>
            <person name="Nybo J."/>
            <person name="Theobald S."/>
            <person name="Brandl J."/>
            <person name="Frisvad J.C."/>
            <person name="Nielsen K.F."/>
            <person name="Lyhne E.K."/>
            <person name="Kogle M.E."/>
            <person name="Kuo A."/>
            <person name="Riley R."/>
            <person name="Clum A."/>
            <person name="Nolan M."/>
            <person name="Lipzen A."/>
            <person name="Salamov A."/>
            <person name="Henrissat B."/>
            <person name="Wiebenga A."/>
            <person name="De vries R.P."/>
            <person name="Grigoriev I.V."/>
            <person name="Mortensen U.H."/>
            <person name="Andersen M.R."/>
            <person name="Baker S.E."/>
        </authorList>
    </citation>
    <scope>NUCLEOTIDE SEQUENCE [LARGE SCALE GENOMIC DNA]</scope>
    <source>
        <strain evidence="2 3">CBS 114.51</strain>
    </source>
</reference>
<dbReference type="GeneID" id="37174684"/>
<proteinExistence type="predicted"/>
<keyword evidence="1" id="KW-0812">Transmembrane</keyword>
<dbReference type="RefSeq" id="XP_025532834.1">
    <property type="nucleotide sequence ID" value="XM_025670992.1"/>
</dbReference>
<accession>A0A8T8XFU6</accession>
<evidence type="ECO:0000256" key="1">
    <source>
        <dbReference type="SAM" id="Phobius"/>
    </source>
</evidence>
<dbReference type="Proteomes" id="UP000249497">
    <property type="component" value="Unassembled WGS sequence"/>
</dbReference>
<dbReference type="EMBL" id="KZ824771">
    <property type="protein sequence ID" value="RAH86940.1"/>
    <property type="molecule type" value="Genomic_DNA"/>
</dbReference>
<sequence>MFVAIVDVYLSLTCRTLNDPSSIQVRITDCFVLLPGIVPRSLATAMMLVFGYSVFTLAYFLRTPTTDSICFGL</sequence>